<dbReference type="PROSITE" id="PS00107">
    <property type="entry name" value="PROTEIN_KINASE_ATP"/>
    <property type="match status" value="1"/>
</dbReference>
<evidence type="ECO:0000256" key="2">
    <source>
        <dbReference type="ARBA" id="ARBA00012425"/>
    </source>
</evidence>
<evidence type="ECO:0000256" key="9">
    <source>
        <dbReference type="ARBA" id="ARBA00048367"/>
    </source>
</evidence>
<proteinExistence type="inferred from homology"/>
<dbReference type="GO" id="GO:0010468">
    <property type="term" value="P:regulation of gene expression"/>
    <property type="evidence" value="ECO:0007669"/>
    <property type="project" value="TreeGrafter"/>
</dbReference>
<dbReference type="GO" id="GO:0007165">
    <property type="term" value="P:signal transduction"/>
    <property type="evidence" value="ECO:0007669"/>
    <property type="project" value="TreeGrafter"/>
</dbReference>
<evidence type="ECO:0000256" key="11">
    <source>
        <dbReference type="RuleBase" id="RU000304"/>
    </source>
</evidence>
<dbReference type="PROSITE" id="PS00108">
    <property type="entry name" value="PROTEIN_KINASE_ST"/>
    <property type="match status" value="1"/>
</dbReference>
<reference evidence="13" key="1">
    <citation type="submission" date="2015-12" db="EMBL/GenBank/DDBJ databases">
        <title>De novo transcriptome assembly of four potential Pierce s Disease insect vectors from Arizona vineyards.</title>
        <authorList>
            <person name="Tassone E.E."/>
        </authorList>
    </citation>
    <scope>NUCLEOTIDE SEQUENCE</scope>
</reference>
<dbReference type="GO" id="GO:0004693">
    <property type="term" value="F:cyclin-dependent protein serine/threonine kinase activity"/>
    <property type="evidence" value="ECO:0007669"/>
    <property type="project" value="UniProtKB-EC"/>
</dbReference>
<evidence type="ECO:0000256" key="4">
    <source>
        <dbReference type="ARBA" id="ARBA00022679"/>
    </source>
</evidence>
<dbReference type="AlphaFoldDB" id="A0A1B6CTB7"/>
<dbReference type="SUPFAM" id="SSF56112">
    <property type="entry name" value="Protein kinase-like (PK-like)"/>
    <property type="match status" value="1"/>
</dbReference>
<dbReference type="GO" id="GO:0010389">
    <property type="term" value="P:regulation of G2/M transition of mitotic cell cycle"/>
    <property type="evidence" value="ECO:0007669"/>
    <property type="project" value="TreeGrafter"/>
</dbReference>
<dbReference type="Gene3D" id="3.30.200.20">
    <property type="entry name" value="Phosphorylase Kinase, domain 1"/>
    <property type="match status" value="1"/>
</dbReference>
<dbReference type="InterPro" id="IPR017441">
    <property type="entry name" value="Protein_kinase_ATP_BS"/>
</dbReference>
<sequence>MNAYSNIEKIGEGTYGVVFKAVDNYTKQIVALKKIRLENSTDGIPSTAIREGSLLKELKHPNILSLYDIIITEKHLFLVFEFLYMDLKKYAELLKKPLPMDLAKSYMAQLLAALHFCHSNRIVHRDLKPQNLLLDKNGNIKLADFGLARAISIPIRTYTHEVVTLWYRAPEILLGARTYTCTVDIWSLGCIFYEMIAIKPLFQGDSEIDQLFRMFRTLGTPDDKTWPGVSQLPDYKAMFPKWEGQSFAEMLPQMDKEAIAVLEMMLVFDPAKRLTAKNALAHPYFANTRFVEPELVVDTSKKNEYIDIKTIDSVDS</sequence>
<dbReference type="GO" id="GO:0030332">
    <property type="term" value="F:cyclin binding"/>
    <property type="evidence" value="ECO:0007669"/>
    <property type="project" value="TreeGrafter"/>
</dbReference>
<dbReference type="FunFam" id="1.10.510.10:FF:000706">
    <property type="entry name" value="Cyclin-dependent kinase 1"/>
    <property type="match status" value="1"/>
</dbReference>
<evidence type="ECO:0000256" key="10">
    <source>
        <dbReference type="PROSITE-ProRule" id="PRU10141"/>
    </source>
</evidence>
<dbReference type="InterPro" id="IPR000719">
    <property type="entry name" value="Prot_kinase_dom"/>
</dbReference>
<dbReference type="PROSITE" id="PS50011">
    <property type="entry name" value="PROTEIN_KINASE_DOM"/>
    <property type="match status" value="1"/>
</dbReference>
<dbReference type="InterPro" id="IPR050108">
    <property type="entry name" value="CDK"/>
</dbReference>
<name>A0A1B6CTB7_9HEMI</name>
<evidence type="ECO:0000256" key="1">
    <source>
        <dbReference type="ARBA" id="ARBA00006485"/>
    </source>
</evidence>
<dbReference type="GO" id="GO:0005634">
    <property type="term" value="C:nucleus"/>
    <property type="evidence" value="ECO:0007669"/>
    <property type="project" value="TreeGrafter"/>
</dbReference>
<evidence type="ECO:0000313" key="13">
    <source>
        <dbReference type="EMBL" id="JAS16779.1"/>
    </source>
</evidence>
<keyword evidence="7 10" id="KW-0067">ATP-binding</keyword>
<dbReference type="GO" id="GO:0000082">
    <property type="term" value="P:G1/S transition of mitotic cell cycle"/>
    <property type="evidence" value="ECO:0007669"/>
    <property type="project" value="TreeGrafter"/>
</dbReference>
<feature type="domain" description="Protein kinase" evidence="12">
    <location>
        <begin position="4"/>
        <end position="285"/>
    </location>
</feature>
<dbReference type="Gene3D" id="1.10.510.10">
    <property type="entry name" value="Transferase(Phosphotransferase) domain 1"/>
    <property type="match status" value="1"/>
</dbReference>
<dbReference type="GO" id="GO:0090068">
    <property type="term" value="P:positive regulation of cell cycle process"/>
    <property type="evidence" value="ECO:0007669"/>
    <property type="project" value="UniProtKB-ARBA"/>
</dbReference>
<feature type="binding site" evidence="10">
    <location>
        <position position="33"/>
    </location>
    <ligand>
        <name>ATP</name>
        <dbReference type="ChEBI" id="CHEBI:30616"/>
    </ligand>
</feature>
<evidence type="ECO:0000256" key="3">
    <source>
        <dbReference type="ARBA" id="ARBA00022527"/>
    </source>
</evidence>
<gene>
    <name evidence="13" type="ORF">g.7249</name>
</gene>
<dbReference type="Pfam" id="PF00069">
    <property type="entry name" value="Pkinase"/>
    <property type="match status" value="1"/>
</dbReference>
<keyword evidence="6" id="KW-0418">Kinase</keyword>
<evidence type="ECO:0000256" key="6">
    <source>
        <dbReference type="ARBA" id="ARBA00022777"/>
    </source>
</evidence>
<organism evidence="13">
    <name type="scientific">Clastoptera arizonana</name>
    <name type="common">Arizona spittle bug</name>
    <dbReference type="NCBI Taxonomy" id="38151"/>
    <lineage>
        <taxon>Eukaryota</taxon>
        <taxon>Metazoa</taxon>
        <taxon>Ecdysozoa</taxon>
        <taxon>Arthropoda</taxon>
        <taxon>Hexapoda</taxon>
        <taxon>Insecta</taxon>
        <taxon>Pterygota</taxon>
        <taxon>Neoptera</taxon>
        <taxon>Paraneoptera</taxon>
        <taxon>Hemiptera</taxon>
        <taxon>Auchenorrhyncha</taxon>
        <taxon>Cercopoidea</taxon>
        <taxon>Clastopteridae</taxon>
        <taxon>Clastoptera</taxon>
    </lineage>
</organism>
<evidence type="ECO:0000256" key="7">
    <source>
        <dbReference type="ARBA" id="ARBA00022840"/>
    </source>
</evidence>
<dbReference type="GO" id="GO:0005737">
    <property type="term" value="C:cytoplasm"/>
    <property type="evidence" value="ECO:0007669"/>
    <property type="project" value="TreeGrafter"/>
</dbReference>
<keyword evidence="5 10" id="KW-0547">Nucleotide-binding</keyword>
<comment type="catalytic activity">
    <reaction evidence="8">
        <text>L-threonyl-[protein] + ATP = O-phospho-L-threonyl-[protein] + ADP + H(+)</text>
        <dbReference type="Rhea" id="RHEA:46608"/>
        <dbReference type="Rhea" id="RHEA-COMP:11060"/>
        <dbReference type="Rhea" id="RHEA-COMP:11605"/>
        <dbReference type="ChEBI" id="CHEBI:15378"/>
        <dbReference type="ChEBI" id="CHEBI:30013"/>
        <dbReference type="ChEBI" id="CHEBI:30616"/>
        <dbReference type="ChEBI" id="CHEBI:61977"/>
        <dbReference type="ChEBI" id="CHEBI:456216"/>
        <dbReference type="EC" id="2.7.11.22"/>
    </reaction>
</comment>
<keyword evidence="4" id="KW-0808">Transferase</keyword>
<evidence type="ECO:0000259" key="12">
    <source>
        <dbReference type="PROSITE" id="PS50011"/>
    </source>
</evidence>
<protein>
    <recommendedName>
        <fullName evidence="2">cyclin-dependent kinase</fullName>
        <ecNumber evidence="2">2.7.11.22</ecNumber>
    </recommendedName>
</protein>
<dbReference type="CDD" id="cd07829">
    <property type="entry name" value="STKc_CDK_like"/>
    <property type="match status" value="1"/>
</dbReference>
<evidence type="ECO:0000256" key="5">
    <source>
        <dbReference type="ARBA" id="ARBA00022741"/>
    </source>
</evidence>
<dbReference type="FunFam" id="3.30.200.20:FF:000375">
    <property type="entry name" value="Cell division related protein kinase 2"/>
    <property type="match status" value="1"/>
</dbReference>
<accession>A0A1B6CTB7</accession>
<dbReference type="InterPro" id="IPR008271">
    <property type="entry name" value="Ser/Thr_kinase_AS"/>
</dbReference>
<dbReference type="PANTHER" id="PTHR24056:SF254">
    <property type="entry name" value="CYCLIN-DEPENDENT KINASE 2"/>
    <property type="match status" value="1"/>
</dbReference>
<dbReference type="GO" id="GO:0000307">
    <property type="term" value="C:cyclin-dependent protein kinase holoenzyme complex"/>
    <property type="evidence" value="ECO:0007669"/>
    <property type="project" value="TreeGrafter"/>
</dbReference>
<dbReference type="SMART" id="SM00220">
    <property type="entry name" value="S_TKc"/>
    <property type="match status" value="1"/>
</dbReference>
<dbReference type="EMBL" id="GEDC01020519">
    <property type="protein sequence ID" value="JAS16779.1"/>
    <property type="molecule type" value="Transcribed_RNA"/>
</dbReference>
<comment type="catalytic activity">
    <reaction evidence="9">
        <text>L-seryl-[protein] + ATP = O-phospho-L-seryl-[protein] + ADP + H(+)</text>
        <dbReference type="Rhea" id="RHEA:17989"/>
        <dbReference type="Rhea" id="RHEA-COMP:9863"/>
        <dbReference type="Rhea" id="RHEA-COMP:11604"/>
        <dbReference type="ChEBI" id="CHEBI:15378"/>
        <dbReference type="ChEBI" id="CHEBI:29999"/>
        <dbReference type="ChEBI" id="CHEBI:30616"/>
        <dbReference type="ChEBI" id="CHEBI:83421"/>
        <dbReference type="ChEBI" id="CHEBI:456216"/>
        <dbReference type="EC" id="2.7.11.22"/>
    </reaction>
</comment>
<dbReference type="EC" id="2.7.11.22" evidence="2"/>
<keyword evidence="3 11" id="KW-0723">Serine/threonine-protein kinase</keyword>
<dbReference type="InterPro" id="IPR011009">
    <property type="entry name" value="Kinase-like_dom_sf"/>
</dbReference>
<dbReference type="PANTHER" id="PTHR24056">
    <property type="entry name" value="CELL DIVISION PROTEIN KINASE"/>
    <property type="match status" value="1"/>
</dbReference>
<dbReference type="GO" id="GO:0051446">
    <property type="term" value="P:positive regulation of meiotic cell cycle"/>
    <property type="evidence" value="ECO:0007669"/>
    <property type="project" value="UniProtKB-ARBA"/>
</dbReference>
<comment type="similarity">
    <text evidence="1">Belongs to the protein kinase superfamily. CMGC Ser/Thr protein kinase family. CDC2/CDKX subfamily.</text>
</comment>
<evidence type="ECO:0000256" key="8">
    <source>
        <dbReference type="ARBA" id="ARBA00047811"/>
    </source>
</evidence>
<dbReference type="GO" id="GO:0005524">
    <property type="term" value="F:ATP binding"/>
    <property type="evidence" value="ECO:0007669"/>
    <property type="project" value="UniProtKB-UniRule"/>
</dbReference>